<feature type="compositionally biased region" description="Basic and acidic residues" evidence="1">
    <location>
        <begin position="104"/>
        <end position="120"/>
    </location>
</feature>
<feature type="compositionally biased region" description="Basic and acidic residues" evidence="1">
    <location>
        <begin position="177"/>
        <end position="187"/>
    </location>
</feature>
<organism evidence="2 3">
    <name type="scientific">Neolecta irregularis (strain DAH-3)</name>
    <dbReference type="NCBI Taxonomy" id="1198029"/>
    <lineage>
        <taxon>Eukaryota</taxon>
        <taxon>Fungi</taxon>
        <taxon>Dikarya</taxon>
        <taxon>Ascomycota</taxon>
        <taxon>Taphrinomycotina</taxon>
        <taxon>Neolectales</taxon>
        <taxon>Neolectaceae</taxon>
        <taxon>Neolecta</taxon>
    </lineage>
</organism>
<evidence type="ECO:0000313" key="2">
    <source>
        <dbReference type="EMBL" id="OLL24121.1"/>
    </source>
</evidence>
<feature type="region of interest" description="Disordered" evidence="1">
    <location>
        <begin position="227"/>
        <end position="292"/>
    </location>
</feature>
<keyword evidence="3" id="KW-1185">Reference proteome</keyword>
<sequence>ALGCRQTASKDINEAAVDSFGVLLQLTFSTFRQDISMIAESSLAVAEVPHLLTDKIHRIQAEERDVEDPKRIQLPQMKTAQSSPKELQQTSFQVANYQLGAVSDSEKKPQEISGKWEIRQPHHRQAFSEIRAGTQSPSEDCKTSMKMKNTSVAKSQTTASNTKDPEQERASQNFLKRTLESDPKKGELGAPYFAERVQLPRIQGLPTQHDRPIKPLARVRTEPIANSGWTPILPPGASLAPPPQHRRNTLSPQGRHSLPVLFYEPKRAEKKQKQSASGGSHVAEHPFFSKTPPMRHVVPVPVPNTQWEPVSPTALGVVPLPLRRGSSLGRSKIQVKVVGTQTEPFSTSTQHTGKCKDTDADGNDCKCQGFYPEDGATKCLCQHLVVYHERNM</sequence>
<dbReference type="EMBL" id="LXFE01000976">
    <property type="protein sequence ID" value="OLL24121.1"/>
    <property type="molecule type" value="Genomic_DNA"/>
</dbReference>
<protein>
    <submittedName>
        <fullName evidence="2">Uncharacterized protein</fullName>
    </submittedName>
</protein>
<feature type="compositionally biased region" description="Polar residues" evidence="1">
    <location>
        <begin position="146"/>
        <end position="162"/>
    </location>
</feature>
<evidence type="ECO:0000313" key="3">
    <source>
        <dbReference type="Proteomes" id="UP000186594"/>
    </source>
</evidence>
<evidence type="ECO:0000256" key="1">
    <source>
        <dbReference type="SAM" id="MobiDB-lite"/>
    </source>
</evidence>
<feature type="region of interest" description="Disordered" evidence="1">
    <location>
        <begin position="102"/>
        <end position="187"/>
    </location>
</feature>
<name>A0A1U7LNM0_NEOID</name>
<comment type="caution">
    <text evidence="2">The sequence shown here is derived from an EMBL/GenBank/DDBJ whole genome shotgun (WGS) entry which is preliminary data.</text>
</comment>
<dbReference type="Proteomes" id="UP000186594">
    <property type="component" value="Unassembled WGS sequence"/>
</dbReference>
<gene>
    <name evidence="2" type="ORF">NEOLI_000365</name>
</gene>
<proteinExistence type="predicted"/>
<reference evidence="2 3" key="1">
    <citation type="submission" date="2016-04" db="EMBL/GenBank/DDBJ databases">
        <title>Evolutionary innovation and constraint leading to complex multicellularity in the Ascomycota.</title>
        <authorList>
            <person name="Cisse O."/>
            <person name="Nguyen A."/>
            <person name="Hewitt D.A."/>
            <person name="Jedd G."/>
            <person name="Stajich J.E."/>
        </authorList>
    </citation>
    <scope>NUCLEOTIDE SEQUENCE [LARGE SCALE GENOMIC DNA]</scope>
    <source>
        <strain evidence="2 3">DAH-3</strain>
    </source>
</reference>
<dbReference type="AlphaFoldDB" id="A0A1U7LNM0"/>
<accession>A0A1U7LNM0</accession>
<feature type="non-terminal residue" evidence="2">
    <location>
        <position position="1"/>
    </location>
</feature>